<evidence type="ECO:0000313" key="3">
    <source>
        <dbReference type="EMBL" id="GHD41129.1"/>
    </source>
</evidence>
<dbReference type="Pfam" id="PF00857">
    <property type="entry name" value="Isochorismatase"/>
    <property type="match status" value="1"/>
</dbReference>
<proteinExistence type="predicted"/>
<dbReference type="Gene3D" id="3.40.50.850">
    <property type="entry name" value="Isochorismatase-like"/>
    <property type="match status" value="1"/>
</dbReference>
<keyword evidence="1" id="KW-0378">Hydrolase</keyword>
<dbReference type="InterPro" id="IPR036380">
    <property type="entry name" value="Isochorismatase-like_sf"/>
</dbReference>
<dbReference type="AlphaFoldDB" id="A0A919CN02"/>
<accession>A0A919CN02</accession>
<dbReference type="PANTHER" id="PTHR43540:SF15">
    <property type="entry name" value="BLR5631 PROTEIN"/>
    <property type="match status" value="1"/>
</dbReference>
<dbReference type="SUPFAM" id="SSF52499">
    <property type="entry name" value="Isochorismatase-like hydrolases"/>
    <property type="match status" value="1"/>
</dbReference>
<reference evidence="3" key="2">
    <citation type="submission" date="2020-09" db="EMBL/GenBank/DDBJ databases">
        <authorList>
            <person name="Sun Q."/>
            <person name="Kim S."/>
        </authorList>
    </citation>
    <scope>NUCLEOTIDE SEQUENCE</scope>
    <source>
        <strain evidence="3">KCTC 42651</strain>
    </source>
</reference>
<dbReference type="Proteomes" id="UP000630353">
    <property type="component" value="Unassembled WGS sequence"/>
</dbReference>
<dbReference type="PANTHER" id="PTHR43540">
    <property type="entry name" value="PEROXYUREIDOACRYLATE/UREIDOACRYLATE AMIDOHYDROLASE-RELATED"/>
    <property type="match status" value="1"/>
</dbReference>
<gene>
    <name evidence="3" type="ORF">GCM10017083_05140</name>
</gene>
<reference evidence="3" key="1">
    <citation type="journal article" date="2014" name="Int. J. Syst. Evol. Microbiol.">
        <title>Complete genome sequence of Corynebacterium casei LMG S-19264T (=DSM 44701T), isolated from a smear-ripened cheese.</title>
        <authorList>
            <consortium name="US DOE Joint Genome Institute (JGI-PGF)"/>
            <person name="Walter F."/>
            <person name="Albersmeier A."/>
            <person name="Kalinowski J."/>
            <person name="Ruckert C."/>
        </authorList>
    </citation>
    <scope>NUCLEOTIDE SEQUENCE</scope>
    <source>
        <strain evidence="3">KCTC 42651</strain>
    </source>
</reference>
<organism evidence="3 4">
    <name type="scientific">Thalassobaculum fulvum</name>
    <dbReference type="NCBI Taxonomy" id="1633335"/>
    <lineage>
        <taxon>Bacteria</taxon>
        <taxon>Pseudomonadati</taxon>
        <taxon>Pseudomonadota</taxon>
        <taxon>Alphaproteobacteria</taxon>
        <taxon>Rhodospirillales</taxon>
        <taxon>Thalassobaculaceae</taxon>
        <taxon>Thalassobaculum</taxon>
    </lineage>
</organism>
<evidence type="ECO:0000256" key="1">
    <source>
        <dbReference type="ARBA" id="ARBA00022801"/>
    </source>
</evidence>
<dbReference type="InterPro" id="IPR000868">
    <property type="entry name" value="Isochorismatase-like_dom"/>
</dbReference>
<dbReference type="GO" id="GO:0016787">
    <property type="term" value="F:hydrolase activity"/>
    <property type="evidence" value="ECO:0007669"/>
    <property type="project" value="UniProtKB-KW"/>
</dbReference>
<protein>
    <submittedName>
        <fullName evidence="3">Isochorismatase</fullName>
    </submittedName>
</protein>
<evidence type="ECO:0000313" key="4">
    <source>
        <dbReference type="Proteomes" id="UP000630353"/>
    </source>
</evidence>
<keyword evidence="4" id="KW-1185">Reference proteome</keyword>
<evidence type="ECO:0000259" key="2">
    <source>
        <dbReference type="Pfam" id="PF00857"/>
    </source>
</evidence>
<dbReference type="InterPro" id="IPR050272">
    <property type="entry name" value="Isochorismatase-like_hydrls"/>
</dbReference>
<dbReference type="RefSeq" id="WP_189987333.1">
    <property type="nucleotide sequence ID" value="NZ_BMZS01000001.1"/>
</dbReference>
<sequence>MTAPKTLLAMAGADTAPSALDESTLVLIDCQNEYVTGMLPLVGVEAAMDEVARLLARARAAGTPIVHIAHAGRAGGAFDRDAAGGQIHAKAAPADGEPVVTKGLPNSFAGTTLQAELERIGRKKLILAGFQTHMCVSATARAALDLGYRSTVVASAAATRDLPGIAGGVVPAQALHDAELAALADRFAMVAPTVDDVPDRAPAG</sequence>
<dbReference type="CDD" id="cd01014">
    <property type="entry name" value="nicotinamidase_related"/>
    <property type="match status" value="1"/>
</dbReference>
<feature type="domain" description="Isochorismatase-like" evidence="2">
    <location>
        <begin position="24"/>
        <end position="192"/>
    </location>
</feature>
<name>A0A919CN02_9PROT</name>
<comment type="caution">
    <text evidence="3">The sequence shown here is derived from an EMBL/GenBank/DDBJ whole genome shotgun (WGS) entry which is preliminary data.</text>
</comment>
<dbReference type="EMBL" id="BMZS01000001">
    <property type="protein sequence ID" value="GHD41129.1"/>
    <property type="molecule type" value="Genomic_DNA"/>
</dbReference>